<sequence length="33" mass="3766">MKSLLITILRKQFHAVSKKLTSAIAIHGRNNFQ</sequence>
<gene>
    <name evidence="1" type="ORF">CI610_03336</name>
</gene>
<name>A0A2H9T3D7_9ZZZZ</name>
<protein>
    <submittedName>
        <fullName evidence="1">Uncharacterized protein</fullName>
    </submittedName>
</protein>
<organism evidence="1">
    <name type="scientific">invertebrate metagenome</name>
    <dbReference type="NCBI Taxonomy" id="1711999"/>
    <lineage>
        <taxon>unclassified sequences</taxon>
        <taxon>metagenomes</taxon>
        <taxon>organismal metagenomes</taxon>
    </lineage>
</organism>
<accession>A0A2H9T3D7</accession>
<reference evidence="1" key="1">
    <citation type="journal article" date="2017" name="Appl. Environ. Microbiol.">
        <title>Molecular characterization of an Endozoicomonas-like organism causing infection in king scallop Pecten maximus L.</title>
        <authorList>
            <person name="Cano I."/>
            <person name="van Aerle R."/>
            <person name="Ross S."/>
            <person name="Verner-Jeffreys D.W."/>
            <person name="Paley R.K."/>
            <person name="Rimmer G."/>
            <person name="Ryder D."/>
            <person name="Hooper P."/>
            <person name="Stone D."/>
            <person name="Feist S.W."/>
        </authorList>
    </citation>
    <scope>NUCLEOTIDE SEQUENCE</scope>
</reference>
<proteinExistence type="predicted"/>
<dbReference type="AlphaFoldDB" id="A0A2H9T3D7"/>
<comment type="caution">
    <text evidence="1">The sequence shown here is derived from an EMBL/GenBank/DDBJ whole genome shotgun (WGS) entry which is preliminary data.</text>
</comment>
<dbReference type="EMBL" id="NSIT01000400">
    <property type="protein sequence ID" value="PJE77736.1"/>
    <property type="molecule type" value="Genomic_DNA"/>
</dbReference>
<evidence type="ECO:0000313" key="1">
    <source>
        <dbReference type="EMBL" id="PJE77736.1"/>
    </source>
</evidence>